<feature type="compositionally biased region" description="Polar residues" evidence="5">
    <location>
        <begin position="852"/>
        <end position="882"/>
    </location>
</feature>
<feature type="compositionally biased region" description="Low complexity" evidence="5">
    <location>
        <begin position="1105"/>
        <end position="1120"/>
    </location>
</feature>
<feature type="compositionally biased region" description="Low complexity" evidence="5">
    <location>
        <begin position="491"/>
        <end position="503"/>
    </location>
</feature>
<evidence type="ECO:0000313" key="8">
    <source>
        <dbReference type="Proteomes" id="UP001146120"/>
    </source>
</evidence>
<feature type="compositionally biased region" description="Polar residues" evidence="5">
    <location>
        <begin position="302"/>
        <end position="312"/>
    </location>
</feature>
<keyword evidence="2 4" id="KW-0863">Zinc-finger</keyword>
<feature type="compositionally biased region" description="Low complexity" evidence="5">
    <location>
        <begin position="884"/>
        <end position="897"/>
    </location>
</feature>
<dbReference type="PANTHER" id="PTHR41747:SF1">
    <property type="entry name" value="CHROMOSOME UNDETERMINED SCAFFOLD_128, WHOLE GENOME SHOTGUN SEQUENCE"/>
    <property type="match status" value="1"/>
</dbReference>
<feature type="region of interest" description="Disordered" evidence="5">
    <location>
        <begin position="688"/>
        <end position="774"/>
    </location>
</feature>
<accession>A0AAV2YPI2</accession>
<protein>
    <recommendedName>
        <fullName evidence="6">RanBP2-type domain-containing protein</fullName>
    </recommendedName>
</protein>
<sequence>MHMGDRHADANANASPSVTMTTPARDNDTRRRLRARGSARTDPYAQAAQSRRRQRTLTQRGYDDASASANAAPKSFLSKMFSYIPIVGKLVQDLDDDDEFDDAAWDDDAMLDGDDRLYARSSSEGSADEEDAAMAEAEENHDDKRSNQKAAANPVRTQLSPKEVKKPKVAPKAINTRSAAVDGEEKSLTPVKKSPKKPFKASSPAKSKETKALVIEKAAEKENGELKRKESSTGNARSPMTVIKQRRTITFEEYEKLSQQLRGLVEPTPEAALGMVQGALANGAHDRSTAKPAAFPKGPSMARSTTAPSTDSAYVPGSVALRATGADANGRSTEEVSEMRFGKRARSNGSQAIVFSGSAQRNRVLSREERLERRPKPSRLLTGAKRDALARSAHSASIAEKVLLTLNKMQSPLETEAKKPTPSTSVSWAKYHLAMAQDTPSSNGAASAPDAPLPPTTTIPKVAFASSTTSGFGQANGFTTKPAPAVEQPKAAGFSFGSSTSTSNLVTPSVKPKAPSVTPLFSPPDVSMTPAVPAPKPTAAAPALVEKPLPPKKTSGKFQFTLPVTKSTVKVKNDDGIQYVFSPPPEEREPPKKVSSTHKKATLAGQQPFDFAASSPKSKPSFALGKKADKPVAAAAPKPKPAAPAAPAAPAPAAPTPAAAGGAVNPLLRFMQTAPGSWKCPSCAVTNGPEHTKCPCCETDKPGGSEPAKAKEPEKKAAPGAITSSGFSFGAPAADAKPAESAKPSFSFGFSASSDDSKPPTKTSGSTGFTFGAAPAAPAAPAAASFTFGATAAKSSTTSADSTSSSSKEGFTFGTSSKRKADDSDSGADKATKLPAFGSDSAKPVDNKGTAAPSTTGFSFGATTASKDLSKTTESATPSFSFGTPATSTLESSAAATKPATGFTFGAGLSSKSTPAPEVAKPTFTFGSSEKKAETPAVTTSSEPKAGGLTFGQTQATPAEDKDTTAKPAFSFGAATSSEPKKNAESVNKGSSFGAAASKPDTAEKKDAPQPAFSFGATASKASESTEGAAAKPATATPSFTFGSSAPASKSDDASATKPAAAAATKPGFTFGSTPAPAGKTPAFSGDSASSATSKPGFTFGQSNATADKPAAAAKPAFTFGDSGDKPAAASSGGFGSSSGSSGAAFTFGSSAAPAAASKEASSSTFAFGSSSANPSTTTTFGPAASSGGFGQTAPAASTTFGASSGGFGQSSSTFGSSASSGFGSSAPQPATTSFGFGGSSQPPSTSPSPGFGFGSSSTPAPAAPSSATPSFGFGASTPAPAFGAAAPASNGFGSQPAPAFGSASASSGGFGASSGTTFGAPAFGAPAQPPAPAFGAPQPAATGFGAPAASAGAFGAPAAAPTTSFGASSGFGAPSTTFGAAPAASSGFGAQPTPAFGAVDASQGGGFNVGAAPQQAPKGRRILKAKLKRPVTMGDTNAATAAAAAVSIGNYKGVMLCNRPFNGVAACTSLSRYRSPFVADELMTFVAAMVKDGRSGGNYGSGGNNNNAIGGGSDVKAAFLAGIPAEPIGMNVPIYSEPMHAVKRDKKNTALSKHKKWLHELQKERARLQELLMEDEENKRKRSERFAQREAKFRESVRQNQPEADAGDESMRADKKLSRPMWALTKQTAEEKADMLQDAEADDLIDFANNLDIDQFMDDVEVKARVAQVEQQLAQVQSIVAYEEAEEKRADRDQAREDGGKVVALNANDLAKWDRLSAKGGSPDDDTMSVASSVLSECKSIRSVHSVRSVAALTKRAEAKLADGSTSEAGVALNPKIVTIDEEEGSRMQIKHLASNLPYIHRNPAI</sequence>
<feature type="compositionally biased region" description="Polar residues" evidence="5">
    <location>
        <begin position="1087"/>
        <end position="1104"/>
    </location>
</feature>
<dbReference type="Proteomes" id="UP001146120">
    <property type="component" value="Unassembled WGS sequence"/>
</dbReference>
<dbReference type="EMBL" id="DAKRPA010000215">
    <property type="protein sequence ID" value="DAZ95172.1"/>
    <property type="molecule type" value="Genomic_DNA"/>
</dbReference>
<evidence type="ECO:0000313" key="7">
    <source>
        <dbReference type="EMBL" id="DAZ95172.1"/>
    </source>
</evidence>
<evidence type="ECO:0000259" key="6">
    <source>
        <dbReference type="PROSITE" id="PS50199"/>
    </source>
</evidence>
<evidence type="ECO:0000256" key="4">
    <source>
        <dbReference type="PROSITE-ProRule" id="PRU00322"/>
    </source>
</evidence>
<feature type="region of interest" description="Disordered" evidence="5">
    <location>
        <begin position="283"/>
        <end position="392"/>
    </location>
</feature>
<reference evidence="7" key="2">
    <citation type="journal article" date="2023" name="Microbiol Resour">
        <title>Decontamination and Annotation of the Draft Genome Sequence of the Oomycete Lagenidium giganteum ARSEF 373.</title>
        <authorList>
            <person name="Morgan W.R."/>
            <person name="Tartar A."/>
        </authorList>
    </citation>
    <scope>NUCLEOTIDE SEQUENCE</scope>
    <source>
        <strain evidence="7">ARSEF 373</strain>
    </source>
</reference>
<evidence type="ECO:0000256" key="2">
    <source>
        <dbReference type="ARBA" id="ARBA00022771"/>
    </source>
</evidence>
<feature type="compositionally biased region" description="Low complexity" evidence="5">
    <location>
        <begin position="763"/>
        <end position="774"/>
    </location>
</feature>
<feature type="region of interest" description="Disordered" evidence="5">
    <location>
        <begin position="1576"/>
        <end position="1616"/>
    </location>
</feature>
<feature type="region of interest" description="Disordered" evidence="5">
    <location>
        <begin position="1164"/>
        <end position="1194"/>
    </location>
</feature>
<feature type="compositionally biased region" description="Low complexity" evidence="5">
    <location>
        <begin position="731"/>
        <end position="754"/>
    </location>
</feature>
<comment type="caution">
    <text evidence="7">The sequence shown here is derived from an EMBL/GenBank/DDBJ whole genome shotgun (WGS) entry which is preliminary data.</text>
</comment>
<feature type="region of interest" description="Disordered" evidence="5">
    <location>
        <begin position="576"/>
        <end position="661"/>
    </location>
</feature>
<evidence type="ECO:0000256" key="3">
    <source>
        <dbReference type="ARBA" id="ARBA00022833"/>
    </source>
</evidence>
<dbReference type="Gene3D" id="4.10.1060.10">
    <property type="entry name" value="Zinc finger, RanBP2-type"/>
    <property type="match status" value="1"/>
</dbReference>
<reference evidence="7" key="1">
    <citation type="submission" date="2022-11" db="EMBL/GenBank/DDBJ databases">
        <authorList>
            <person name="Morgan W.R."/>
            <person name="Tartar A."/>
        </authorList>
    </citation>
    <scope>NUCLEOTIDE SEQUENCE</scope>
    <source>
        <strain evidence="7">ARSEF 373</strain>
    </source>
</reference>
<feature type="compositionally biased region" description="Basic and acidic residues" evidence="5">
    <location>
        <begin position="332"/>
        <end position="341"/>
    </location>
</feature>
<proteinExistence type="predicted"/>
<keyword evidence="8" id="KW-1185">Reference proteome</keyword>
<feature type="region of interest" description="Disordered" evidence="5">
    <location>
        <begin position="99"/>
        <end position="244"/>
    </location>
</feature>
<feature type="region of interest" description="Disordered" evidence="5">
    <location>
        <begin position="438"/>
        <end position="460"/>
    </location>
</feature>
<evidence type="ECO:0000256" key="1">
    <source>
        <dbReference type="ARBA" id="ARBA00022723"/>
    </source>
</evidence>
<feature type="compositionally biased region" description="Basic and acidic residues" evidence="5">
    <location>
        <begin position="690"/>
        <end position="717"/>
    </location>
</feature>
<keyword evidence="1" id="KW-0479">Metal-binding</keyword>
<feature type="compositionally biased region" description="Low complexity" evidence="5">
    <location>
        <begin position="38"/>
        <end position="49"/>
    </location>
</feature>
<feature type="compositionally biased region" description="Low complexity" evidence="5">
    <location>
        <begin position="1164"/>
        <end position="1173"/>
    </location>
</feature>
<feature type="compositionally biased region" description="Low complexity" evidence="5">
    <location>
        <begin position="1128"/>
        <end position="1142"/>
    </location>
</feature>
<dbReference type="InterPro" id="IPR001876">
    <property type="entry name" value="Znf_RanBP2"/>
</dbReference>
<feature type="region of interest" description="Disordered" evidence="5">
    <location>
        <begin position="1"/>
        <end position="71"/>
    </location>
</feature>
<feature type="compositionally biased region" description="Low complexity" evidence="5">
    <location>
        <begin position="1056"/>
        <end position="1067"/>
    </location>
</feature>
<organism evidence="7 8">
    <name type="scientific">Lagenidium giganteum</name>
    <dbReference type="NCBI Taxonomy" id="4803"/>
    <lineage>
        <taxon>Eukaryota</taxon>
        <taxon>Sar</taxon>
        <taxon>Stramenopiles</taxon>
        <taxon>Oomycota</taxon>
        <taxon>Peronosporomycetes</taxon>
        <taxon>Pythiales</taxon>
        <taxon>Pythiaceae</taxon>
    </lineage>
</organism>
<feature type="compositionally biased region" description="Basic and acidic residues" evidence="5">
    <location>
        <begin position="1585"/>
        <end position="1598"/>
    </location>
</feature>
<evidence type="ECO:0000256" key="5">
    <source>
        <dbReference type="SAM" id="MobiDB-lite"/>
    </source>
</evidence>
<keyword evidence="3" id="KW-0862">Zinc</keyword>
<dbReference type="PANTHER" id="PTHR41747">
    <property type="entry name" value="CHROMOSOME UNDETERMINED SCAFFOLD_128, WHOLE GENOME SHOTGUN SEQUENCE"/>
    <property type="match status" value="1"/>
</dbReference>
<name>A0AAV2YPI2_9STRA</name>
<feature type="compositionally biased region" description="Low complexity" evidence="5">
    <location>
        <begin position="796"/>
        <end position="807"/>
    </location>
</feature>
<gene>
    <name evidence="7" type="ORF">N0F65_012426</name>
</gene>
<dbReference type="PROSITE" id="PS50199">
    <property type="entry name" value="ZF_RANBP2_2"/>
    <property type="match status" value="1"/>
</dbReference>
<dbReference type="PROSITE" id="PS01358">
    <property type="entry name" value="ZF_RANBP2_1"/>
    <property type="match status" value="1"/>
</dbReference>
<feature type="domain" description="RanBP2-type" evidence="6">
    <location>
        <begin position="674"/>
        <end position="703"/>
    </location>
</feature>
<feature type="region of interest" description="Disordered" evidence="5">
    <location>
        <begin position="1218"/>
        <end position="1272"/>
    </location>
</feature>
<feature type="region of interest" description="Disordered" evidence="5">
    <location>
        <begin position="491"/>
        <end position="523"/>
    </location>
</feature>
<feature type="compositionally biased region" description="Acidic residues" evidence="5">
    <location>
        <begin position="99"/>
        <end position="112"/>
    </location>
</feature>
<feature type="compositionally biased region" description="Basic and acidic residues" evidence="5">
    <location>
        <begin position="365"/>
        <end position="375"/>
    </location>
</feature>
<feature type="region of interest" description="Disordered" evidence="5">
    <location>
        <begin position="796"/>
        <end position="1142"/>
    </location>
</feature>
<feature type="compositionally biased region" description="Polar residues" evidence="5">
    <location>
        <begin position="12"/>
        <end position="22"/>
    </location>
</feature>
<feature type="compositionally biased region" description="Basic and acidic residues" evidence="5">
    <location>
        <begin position="819"/>
        <end position="832"/>
    </location>
</feature>
<feature type="compositionally biased region" description="Basic and acidic residues" evidence="5">
    <location>
        <begin position="217"/>
        <end position="231"/>
    </location>
</feature>
<feature type="compositionally biased region" description="Polar residues" evidence="5">
    <location>
        <begin position="347"/>
        <end position="360"/>
    </location>
</feature>
<feature type="compositionally biased region" description="Low complexity" evidence="5">
    <location>
        <begin position="611"/>
        <end position="623"/>
    </location>
</feature>
<dbReference type="GO" id="GO:0008270">
    <property type="term" value="F:zinc ion binding"/>
    <property type="evidence" value="ECO:0007669"/>
    <property type="project" value="UniProtKB-KW"/>
</dbReference>
<feature type="compositionally biased region" description="Acidic residues" evidence="5">
    <location>
        <begin position="126"/>
        <end position="140"/>
    </location>
</feature>
<feature type="compositionally biased region" description="Pro residues" evidence="5">
    <location>
        <begin position="638"/>
        <end position="655"/>
    </location>
</feature>